<evidence type="ECO:0000313" key="18">
    <source>
        <dbReference type="Proteomes" id="UP000729913"/>
    </source>
</evidence>
<dbReference type="GO" id="GO:0005886">
    <property type="term" value="C:plasma membrane"/>
    <property type="evidence" value="ECO:0007669"/>
    <property type="project" value="UniProtKB-SubCell"/>
</dbReference>
<reference evidence="17" key="2">
    <citation type="submission" date="2021-04" db="EMBL/GenBank/DDBJ databases">
        <title>Genome-wide patterns of bracovirus chromosomal integration into multiple host tissues during parasitism.</title>
        <authorList>
            <person name="Chebbi M.A.C."/>
        </authorList>
    </citation>
    <scope>NUCLEOTIDE SEQUENCE</scope>
    <source>
        <tissue evidence="17">Whole body</tissue>
    </source>
</reference>
<keyword evidence="8" id="KW-0732">Signal</keyword>
<evidence type="ECO:0000256" key="6">
    <source>
        <dbReference type="ARBA" id="ARBA00022670"/>
    </source>
</evidence>
<dbReference type="GO" id="GO:0005737">
    <property type="term" value="C:cytoplasm"/>
    <property type="evidence" value="ECO:0007669"/>
    <property type="project" value="TreeGrafter"/>
</dbReference>
<feature type="domain" description="ERAP1-like C-terminal" evidence="16">
    <location>
        <begin position="340"/>
        <end position="607"/>
    </location>
</feature>
<evidence type="ECO:0000256" key="1">
    <source>
        <dbReference type="ARBA" id="ARBA00001947"/>
    </source>
</evidence>
<dbReference type="GO" id="GO:0070006">
    <property type="term" value="F:metalloaminopeptidase activity"/>
    <property type="evidence" value="ECO:0007669"/>
    <property type="project" value="TreeGrafter"/>
</dbReference>
<dbReference type="EMBL" id="JAAOIC020000024">
    <property type="protein sequence ID" value="KAG8040064.1"/>
    <property type="molecule type" value="Genomic_DNA"/>
</dbReference>
<evidence type="ECO:0000256" key="9">
    <source>
        <dbReference type="ARBA" id="ARBA00022801"/>
    </source>
</evidence>
<keyword evidence="14" id="KW-0449">Lipoprotein</keyword>
<evidence type="ECO:0000256" key="3">
    <source>
        <dbReference type="ARBA" id="ARBA00010136"/>
    </source>
</evidence>
<keyword evidence="12" id="KW-0472">Membrane</keyword>
<keyword evidence="5" id="KW-0336">GPI-anchor</keyword>
<dbReference type="FunFam" id="2.60.40.1910:FF:000008">
    <property type="entry name" value="Aminopeptidase"/>
    <property type="match status" value="1"/>
</dbReference>
<evidence type="ECO:0000256" key="10">
    <source>
        <dbReference type="ARBA" id="ARBA00022833"/>
    </source>
</evidence>
<evidence type="ECO:0000259" key="16">
    <source>
        <dbReference type="Pfam" id="PF11838"/>
    </source>
</evidence>
<dbReference type="GO" id="GO:0043171">
    <property type="term" value="P:peptide catabolic process"/>
    <property type="evidence" value="ECO:0007669"/>
    <property type="project" value="TreeGrafter"/>
</dbReference>
<evidence type="ECO:0000256" key="7">
    <source>
        <dbReference type="ARBA" id="ARBA00022723"/>
    </source>
</evidence>
<dbReference type="InterPro" id="IPR014782">
    <property type="entry name" value="Peptidase_M1_dom"/>
</dbReference>
<dbReference type="Proteomes" id="UP000729913">
    <property type="component" value="Unassembled WGS sequence"/>
</dbReference>
<dbReference type="Pfam" id="PF01433">
    <property type="entry name" value="Peptidase_M1"/>
    <property type="match status" value="1"/>
</dbReference>
<evidence type="ECO:0000256" key="4">
    <source>
        <dbReference type="ARBA" id="ARBA00022475"/>
    </source>
</evidence>
<keyword evidence="11" id="KW-0482">Metalloprotease</keyword>
<sequence length="681" mass="79705">MSAQLIAFIIGDLEYLSSSDEETLKVWTGKNSVGRVGNLLEFGKKALDILENYTSILYKDHGCKKLDLVIVPTLGRDLITVANWGLIFLNESQFFFDHKLSNIEEEDIFRFVASELSYQWFGSLVTCESWQYSWLTEGLDAYFSYFINDQIHRSWHVMDTFLVDRESMYIFDSQGFIPSLNSSVNSFDVYSFEYFKSNYIKAVFIIRMIKNILGGENFRIGIRNYLKHNKFQAVTSDNFNDEMVQVSGKMNKSLEQALINWENTSGYPLVTISRNYSTNTAKITQSRFMLNHALNSTDRYWIALNFAFEDQPDFDNTSITHWFDPSTTSLDVSAPEENKWLICNKQQFGYYRVNYDEKNWKLIINFLNFTQHDKIHYLNRAKLIDDAFALAESNYIPYAIPFELTDYLEQEINYVPWAVFWGHMDHLYFESGLRYSSYYENFKKNVVNLFSKVEKSVVYDTISHDIFNKKSIKMMLLTMTCAFGSDICKDYTLAMLSTWLADSKNNVLPENIHPDILCGGLRFAHEKIWNIVLSKYSRSKDDKILVSFGCTSNYTLLHNIMFDTMNVIKNVSNDELWNLLTSIISKSDIGVGAILDFVENYKTSINYTDSRYPFIRAAIILVSYYIRTENDFERWREIIPKIVGQEKAEEYINNIQDNIKPYLLQFHSMENYFTKKYNSDN</sequence>
<comment type="caution">
    <text evidence="17">The sequence shown here is derived from an EMBL/GenBank/DDBJ whole genome shotgun (WGS) entry which is preliminary data.</text>
</comment>
<comment type="similarity">
    <text evidence="3">Belongs to the peptidase M1 family.</text>
</comment>
<evidence type="ECO:0000313" key="17">
    <source>
        <dbReference type="EMBL" id="KAG8040064.1"/>
    </source>
</evidence>
<dbReference type="OrthoDB" id="10031169at2759"/>
<dbReference type="GO" id="GO:0008270">
    <property type="term" value="F:zinc ion binding"/>
    <property type="evidence" value="ECO:0007669"/>
    <property type="project" value="InterPro"/>
</dbReference>
<evidence type="ECO:0000256" key="2">
    <source>
        <dbReference type="ARBA" id="ARBA00004609"/>
    </source>
</evidence>
<dbReference type="GO" id="GO:0098552">
    <property type="term" value="C:side of membrane"/>
    <property type="evidence" value="ECO:0007669"/>
    <property type="project" value="UniProtKB-KW"/>
</dbReference>
<dbReference type="InterPro" id="IPR024571">
    <property type="entry name" value="ERAP1-like_C_dom"/>
</dbReference>
<evidence type="ECO:0008006" key="19">
    <source>
        <dbReference type="Google" id="ProtNLM"/>
    </source>
</evidence>
<keyword evidence="9" id="KW-0378">Hydrolase</keyword>
<evidence type="ECO:0000256" key="12">
    <source>
        <dbReference type="ARBA" id="ARBA00023136"/>
    </source>
</evidence>
<comment type="subcellular location">
    <subcellularLocation>
        <location evidence="2">Cell membrane</location>
        <topology evidence="2">Lipid-anchor</topology>
        <topology evidence="2">GPI-anchor</topology>
    </subcellularLocation>
</comment>
<evidence type="ECO:0000256" key="11">
    <source>
        <dbReference type="ARBA" id="ARBA00023049"/>
    </source>
</evidence>
<protein>
    <recommendedName>
        <fullName evidence="19">Aminopeptidase</fullName>
    </recommendedName>
</protein>
<dbReference type="PANTHER" id="PTHR11533:SF294">
    <property type="entry name" value="THYROTROPIN-RELEASING HORMONE-DEGRADING ECTOENZYME"/>
    <property type="match status" value="1"/>
</dbReference>
<keyword evidence="6" id="KW-0645">Protease</keyword>
<gene>
    <name evidence="17" type="ORF">G9C98_001180</name>
</gene>
<dbReference type="PANTHER" id="PTHR11533">
    <property type="entry name" value="PROTEASE M1 ZINC METALLOPROTEASE"/>
    <property type="match status" value="1"/>
</dbReference>
<keyword evidence="7" id="KW-0479">Metal-binding</keyword>
<comment type="cofactor">
    <cofactor evidence="1">
        <name>Zn(2+)</name>
        <dbReference type="ChEBI" id="CHEBI:29105"/>
    </cofactor>
</comment>
<evidence type="ECO:0000256" key="8">
    <source>
        <dbReference type="ARBA" id="ARBA00022729"/>
    </source>
</evidence>
<name>A0A8J5R7N0_9HYME</name>
<evidence type="ECO:0000256" key="13">
    <source>
        <dbReference type="ARBA" id="ARBA00023180"/>
    </source>
</evidence>
<reference evidence="17" key="1">
    <citation type="submission" date="2020-03" db="EMBL/GenBank/DDBJ databases">
        <authorList>
            <person name="Chebbi M.A."/>
            <person name="Drezen J.M."/>
        </authorList>
    </citation>
    <scope>NUCLEOTIDE SEQUENCE</scope>
    <source>
        <tissue evidence="17">Whole body</tissue>
    </source>
</reference>
<dbReference type="Pfam" id="PF11838">
    <property type="entry name" value="ERAP1_C"/>
    <property type="match status" value="1"/>
</dbReference>
<dbReference type="GO" id="GO:0006508">
    <property type="term" value="P:proteolysis"/>
    <property type="evidence" value="ECO:0007669"/>
    <property type="project" value="UniProtKB-KW"/>
</dbReference>
<keyword evidence="10" id="KW-0862">Zinc</keyword>
<proteinExistence type="inferred from homology"/>
<evidence type="ECO:0000256" key="5">
    <source>
        <dbReference type="ARBA" id="ARBA00022622"/>
    </source>
</evidence>
<dbReference type="InterPro" id="IPR050344">
    <property type="entry name" value="Peptidase_M1_aminopeptidases"/>
</dbReference>
<feature type="domain" description="Peptidase M1 membrane alanine aminopeptidase" evidence="15">
    <location>
        <begin position="41"/>
        <end position="255"/>
    </location>
</feature>
<evidence type="ECO:0000256" key="14">
    <source>
        <dbReference type="ARBA" id="ARBA00023288"/>
    </source>
</evidence>
<evidence type="ECO:0000259" key="15">
    <source>
        <dbReference type="Pfam" id="PF01433"/>
    </source>
</evidence>
<keyword evidence="4" id="KW-1003">Cell membrane</keyword>
<keyword evidence="13" id="KW-0325">Glycoprotein</keyword>
<dbReference type="GO" id="GO:0042277">
    <property type="term" value="F:peptide binding"/>
    <property type="evidence" value="ECO:0007669"/>
    <property type="project" value="TreeGrafter"/>
</dbReference>
<keyword evidence="18" id="KW-1185">Reference proteome</keyword>
<dbReference type="AlphaFoldDB" id="A0A8J5R7N0"/>
<dbReference type="GO" id="GO:0005615">
    <property type="term" value="C:extracellular space"/>
    <property type="evidence" value="ECO:0007669"/>
    <property type="project" value="TreeGrafter"/>
</dbReference>
<organism evidence="17 18">
    <name type="scientific">Cotesia typhae</name>
    <dbReference type="NCBI Taxonomy" id="2053667"/>
    <lineage>
        <taxon>Eukaryota</taxon>
        <taxon>Metazoa</taxon>
        <taxon>Ecdysozoa</taxon>
        <taxon>Arthropoda</taxon>
        <taxon>Hexapoda</taxon>
        <taxon>Insecta</taxon>
        <taxon>Pterygota</taxon>
        <taxon>Neoptera</taxon>
        <taxon>Endopterygota</taxon>
        <taxon>Hymenoptera</taxon>
        <taxon>Apocrita</taxon>
        <taxon>Ichneumonoidea</taxon>
        <taxon>Braconidae</taxon>
        <taxon>Microgastrinae</taxon>
        <taxon>Cotesia</taxon>
    </lineage>
</organism>
<accession>A0A8J5R7N0</accession>